<dbReference type="PRINTS" id="PR00019">
    <property type="entry name" value="LEURICHRPT"/>
</dbReference>
<feature type="signal peptide" evidence="11">
    <location>
        <begin position="1"/>
        <end position="24"/>
    </location>
</feature>
<keyword evidence="8" id="KW-1133">Transmembrane helix</keyword>
<dbReference type="GO" id="GO:0051707">
    <property type="term" value="P:response to other organism"/>
    <property type="evidence" value="ECO:0007669"/>
    <property type="project" value="UniProtKB-ARBA"/>
</dbReference>
<dbReference type="InterPro" id="IPR001611">
    <property type="entry name" value="Leu-rich_rpt"/>
</dbReference>
<keyword evidence="10" id="KW-0325">Glycoprotein</keyword>
<keyword evidence="7" id="KW-0067">ATP-binding</keyword>
<dbReference type="AlphaFoldDB" id="A0A8X9A0V3"/>
<dbReference type="PANTHER" id="PTHR48056">
    <property type="entry name" value="LRR RECEPTOR-LIKE SERINE/THREONINE-PROTEIN KINASE-RELATED"/>
    <property type="match status" value="1"/>
</dbReference>
<dbReference type="OrthoDB" id="4062651at2759"/>
<evidence type="ECO:0000259" key="12">
    <source>
        <dbReference type="PROSITE" id="PS50011"/>
    </source>
</evidence>
<dbReference type="InterPro" id="IPR000719">
    <property type="entry name" value="Prot_kinase_dom"/>
</dbReference>
<dbReference type="InterPro" id="IPR032675">
    <property type="entry name" value="LRR_dom_sf"/>
</dbReference>
<evidence type="ECO:0000256" key="10">
    <source>
        <dbReference type="ARBA" id="ARBA00023180"/>
    </source>
</evidence>
<dbReference type="PANTHER" id="PTHR48056:SF81">
    <property type="entry name" value="RECEPTOR PROTEIN-TYROSINE KINASE CEPR1"/>
    <property type="match status" value="1"/>
</dbReference>
<keyword evidence="6" id="KW-0547">Nucleotide-binding</keyword>
<dbReference type="FunFam" id="3.80.10.10:FF:000512">
    <property type="entry name" value="Leucine-rich repeat receptor-like serine/threonine-protein kinase BAM3"/>
    <property type="match status" value="1"/>
</dbReference>
<organism evidence="13">
    <name type="scientific">Salvia splendens</name>
    <name type="common">Scarlet sage</name>
    <dbReference type="NCBI Taxonomy" id="180675"/>
    <lineage>
        <taxon>Eukaryota</taxon>
        <taxon>Viridiplantae</taxon>
        <taxon>Streptophyta</taxon>
        <taxon>Embryophyta</taxon>
        <taxon>Tracheophyta</taxon>
        <taxon>Spermatophyta</taxon>
        <taxon>Magnoliopsida</taxon>
        <taxon>eudicotyledons</taxon>
        <taxon>Gunneridae</taxon>
        <taxon>Pentapetalae</taxon>
        <taxon>asterids</taxon>
        <taxon>lamiids</taxon>
        <taxon>Lamiales</taxon>
        <taxon>Lamiaceae</taxon>
        <taxon>Nepetoideae</taxon>
        <taxon>Mentheae</taxon>
        <taxon>Salviinae</taxon>
        <taxon>Salvia</taxon>
        <taxon>Salvia subgen. Calosphace</taxon>
        <taxon>core Calosphace</taxon>
    </lineage>
</organism>
<evidence type="ECO:0000256" key="4">
    <source>
        <dbReference type="ARBA" id="ARBA00022729"/>
    </source>
</evidence>
<dbReference type="Proteomes" id="UP000298416">
    <property type="component" value="Unassembled WGS sequence"/>
</dbReference>
<accession>A0A8X9A0V3</accession>
<name>A0A8X9A0V3_SALSN</name>
<evidence type="ECO:0000256" key="1">
    <source>
        <dbReference type="ARBA" id="ARBA00004167"/>
    </source>
</evidence>
<dbReference type="SUPFAM" id="SSF52058">
    <property type="entry name" value="L domain-like"/>
    <property type="match status" value="2"/>
</dbReference>
<evidence type="ECO:0000256" key="3">
    <source>
        <dbReference type="ARBA" id="ARBA00022692"/>
    </source>
</evidence>
<protein>
    <recommendedName>
        <fullName evidence="12">Protein kinase domain-containing protein</fullName>
    </recommendedName>
</protein>
<dbReference type="GO" id="GO:0006952">
    <property type="term" value="P:defense response"/>
    <property type="evidence" value="ECO:0007669"/>
    <property type="project" value="UniProtKB-ARBA"/>
</dbReference>
<dbReference type="PROSITE" id="PS51450">
    <property type="entry name" value="LRR"/>
    <property type="match status" value="2"/>
</dbReference>
<keyword evidence="3" id="KW-0812">Transmembrane</keyword>
<dbReference type="InterPro" id="IPR011009">
    <property type="entry name" value="Kinase-like_dom_sf"/>
</dbReference>
<evidence type="ECO:0000313" key="13">
    <source>
        <dbReference type="EMBL" id="KAG6422834.1"/>
    </source>
</evidence>
<evidence type="ECO:0000313" key="14">
    <source>
        <dbReference type="Proteomes" id="UP000298416"/>
    </source>
</evidence>
<dbReference type="Gene3D" id="3.80.10.10">
    <property type="entry name" value="Ribonuclease Inhibitor"/>
    <property type="match status" value="3"/>
</dbReference>
<dbReference type="SUPFAM" id="SSF56112">
    <property type="entry name" value="Protein kinase-like (PK-like)"/>
    <property type="match status" value="1"/>
</dbReference>
<feature type="chain" id="PRO_5036470085" description="Protein kinase domain-containing protein" evidence="11">
    <location>
        <begin position="25"/>
        <end position="896"/>
    </location>
</feature>
<feature type="domain" description="Protein kinase" evidence="12">
    <location>
        <begin position="635"/>
        <end position="886"/>
    </location>
</feature>
<comment type="subcellular location">
    <subcellularLocation>
        <location evidence="1">Membrane</location>
        <topology evidence="1">Single-pass membrane protein</topology>
    </subcellularLocation>
</comment>
<dbReference type="Gene3D" id="3.30.200.20">
    <property type="entry name" value="Phosphorylase Kinase, domain 1"/>
    <property type="match status" value="1"/>
</dbReference>
<dbReference type="GO" id="GO:0016020">
    <property type="term" value="C:membrane"/>
    <property type="evidence" value="ECO:0007669"/>
    <property type="project" value="UniProtKB-SubCell"/>
</dbReference>
<dbReference type="SMART" id="SM00369">
    <property type="entry name" value="LRR_TYP"/>
    <property type="match status" value="5"/>
</dbReference>
<evidence type="ECO:0000256" key="7">
    <source>
        <dbReference type="ARBA" id="ARBA00022840"/>
    </source>
</evidence>
<dbReference type="GO" id="GO:0005524">
    <property type="term" value="F:ATP binding"/>
    <property type="evidence" value="ECO:0007669"/>
    <property type="project" value="UniProtKB-KW"/>
</dbReference>
<evidence type="ECO:0000256" key="6">
    <source>
        <dbReference type="ARBA" id="ARBA00022741"/>
    </source>
</evidence>
<dbReference type="EMBL" id="PNBA02000005">
    <property type="protein sequence ID" value="KAG6422834.1"/>
    <property type="molecule type" value="Genomic_DNA"/>
</dbReference>
<keyword evidence="14" id="KW-1185">Reference proteome</keyword>
<evidence type="ECO:0000256" key="5">
    <source>
        <dbReference type="ARBA" id="ARBA00022737"/>
    </source>
</evidence>
<evidence type="ECO:0000256" key="11">
    <source>
        <dbReference type="SAM" id="SignalP"/>
    </source>
</evidence>
<dbReference type="Pfam" id="PF00560">
    <property type="entry name" value="LRR_1"/>
    <property type="match status" value="5"/>
</dbReference>
<evidence type="ECO:0000256" key="8">
    <source>
        <dbReference type="ARBA" id="ARBA00022989"/>
    </source>
</evidence>
<dbReference type="InterPro" id="IPR013210">
    <property type="entry name" value="LRR_N_plant-typ"/>
</dbReference>
<dbReference type="GO" id="GO:0004672">
    <property type="term" value="F:protein kinase activity"/>
    <property type="evidence" value="ECO:0007669"/>
    <property type="project" value="InterPro"/>
</dbReference>
<reference evidence="13" key="1">
    <citation type="submission" date="2018-01" db="EMBL/GenBank/DDBJ databases">
        <authorList>
            <person name="Mao J.F."/>
        </authorList>
    </citation>
    <scope>NUCLEOTIDE SEQUENCE</scope>
    <source>
        <strain evidence="13">Huo1</strain>
        <tissue evidence="13">Leaf</tissue>
    </source>
</reference>
<dbReference type="Pfam" id="PF08263">
    <property type="entry name" value="LRRNT_2"/>
    <property type="match status" value="1"/>
</dbReference>
<keyword evidence="4 11" id="KW-0732">Signal</keyword>
<evidence type="ECO:0000256" key="2">
    <source>
        <dbReference type="ARBA" id="ARBA00022614"/>
    </source>
</evidence>
<dbReference type="InterPro" id="IPR050647">
    <property type="entry name" value="Plant_LRR-RLKs"/>
</dbReference>
<sequence>MHLSVICNAAKVFAFMLCIDIVSSELPADQVSAMTSIYDIIHNNTAVWNSVSKTSDPCSWKGVGCTSNNSFINTISLKSSSISTSEFLPFVCNIPTLESLDVSNNQLSSIPYSFFTACGEISGLKELDFSGNRLLGSLPTFYGFPMLERLDFSANRFFGEVGLKLEMLDSLKNLDLGWNRFRGKIPTNLGRMNRLETFVLAANLFRGELPVEITKYKNLRVIDFSQNHLSGSIPVGFGEFTKLEIMILSFNSLSGGIPSSLSNITTLRRFSSNRNTLNGSIPLGMTSFLSSLDLSYNGLTGGIPSDLLSGANLDFLDLSFNDLEGPIPAIGSMKLNLLRLGSNSLNGTFPSASLGSRLGYLYADNNSLSGEIPLDLGVFKNLIHLNLANNGLGGALPPSLGDLTSLEVLNLESNGFVGGIPPQIILQLNRLEKLNIGRNLLNGSITASIGNLASLMELQLGSNQLSGEIPAMPERLQIALNLSHNLFHGPIPDSLSRLQNLQVLDLSNNRLSGAIPGLLTDLRSLTQLLLANNNLSGVVPTFGSRVTVDTEGNKDLICVRGNPAPETPQGERKKSSVVNSEVAIAAACGFPVGLLIAVIARFISRMYRSISGILPAPNSIHTPNVDFKKAMEAVSDHSNITFKTAFSTFYKAVMPSGTTYLVKKIKHTDKIVRFPQHKQLVEELEHFGSLSNPNVMIPVAYVLTLRRAYLFYDFVRGTLYDILHHRTGNKLDWPSRYNIAVGVSKGLAYLHECTFGPIILLDLCSKSILLKSLDEPQISDIELCNLIPPSSSECKYGSATAAGNVYSLGVVLLELVTGKPAVGDGDEVAKWVLSVSEWDQILDSNVCETSIGVRREMAAVVEVAIACVSVSPEMRPNAVNVVQMLLNTRQSDAVED</sequence>
<evidence type="ECO:0000256" key="9">
    <source>
        <dbReference type="ARBA" id="ARBA00023136"/>
    </source>
</evidence>
<dbReference type="Pfam" id="PF00069">
    <property type="entry name" value="Pkinase"/>
    <property type="match status" value="1"/>
</dbReference>
<keyword evidence="5" id="KW-0677">Repeat</keyword>
<dbReference type="InterPro" id="IPR003591">
    <property type="entry name" value="Leu-rich_rpt_typical-subtyp"/>
</dbReference>
<dbReference type="PROSITE" id="PS50011">
    <property type="entry name" value="PROTEIN_KINASE_DOM"/>
    <property type="match status" value="1"/>
</dbReference>
<dbReference type="Gene3D" id="1.10.510.10">
    <property type="entry name" value="Transferase(Phosphotransferase) domain 1"/>
    <property type="match status" value="1"/>
</dbReference>
<dbReference type="Pfam" id="PF13855">
    <property type="entry name" value="LRR_8"/>
    <property type="match status" value="2"/>
</dbReference>
<keyword evidence="9" id="KW-0472">Membrane</keyword>
<dbReference type="FunFam" id="3.80.10.10:FF:000095">
    <property type="entry name" value="LRR receptor-like serine/threonine-protein kinase GSO1"/>
    <property type="match status" value="1"/>
</dbReference>
<proteinExistence type="predicted"/>
<keyword evidence="2" id="KW-0433">Leucine-rich repeat</keyword>
<reference evidence="13" key="2">
    <citation type="submission" date="2020-08" db="EMBL/GenBank/DDBJ databases">
        <title>Plant Genome Project.</title>
        <authorList>
            <person name="Zhang R.-G."/>
        </authorList>
    </citation>
    <scope>NUCLEOTIDE SEQUENCE</scope>
    <source>
        <strain evidence="13">Huo1</strain>
        <tissue evidence="13">Leaf</tissue>
    </source>
</reference>
<gene>
    <name evidence="13" type="ORF">SASPL_113215</name>
</gene>
<dbReference type="FunFam" id="3.80.10.10:FF:000041">
    <property type="entry name" value="LRR receptor-like serine/threonine-protein kinase ERECTA"/>
    <property type="match status" value="1"/>
</dbReference>
<comment type="caution">
    <text evidence="13">The sequence shown here is derived from an EMBL/GenBank/DDBJ whole genome shotgun (WGS) entry which is preliminary data.</text>
</comment>